<dbReference type="Pfam" id="PF08239">
    <property type="entry name" value="SH3_3"/>
    <property type="match status" value="1"/>
</dbReference>
<dbReference type="EMBL" id="QLMA01000003">
    <property type="protein sequence ID" value="RAJ83155.1"/>
    <property type="molecule type" value="Genomic_DNA"/>
</dbReference>
<proteinExistence type="predicted"/>
<feature type="transmembrane region" description="Helical" evidence="2">
    <location>
        <begin position="226"/>
        <end position="245"/>
    </location>
</feature>
<feature type="domain" description="DUF4236" evidence="4">
    <location>
        <begin position="3"/>
        <end position="53"/>
    </location>
</feature>
<evidence type="ECO:0000256" key="2">
    <source>
        <dbReference type="SAM" id="Phobius"/>
    </source>
</evidence>
<evidence type="ECO:0000259" key="4">
    <source>
        <dbReference type="Pfam" id="PF14020"/>
    </source>
</evidence>
<gene>
    <name evidence="5" type="ORF">CLV59_103114</name>
</gene>
<evidence type="ECO:0000313" key="5">
    <source>
        <dbReference type="EMBL" id="RAJ83155.1"/>
    </source>
</evidence>
<accession>A0A327W4R4</accession>
<dbReference type="Gene3D" id="2.30.30.40">
    <property type="entry name" value="SH3 Domains"/>
    <property type="match status" value="1"/>
</dbReference>
<feature type="domain" description="SH3b" evidence="3">
    <location>
        <begin position="155"/>
        <end position="202"/>
    </location>
</feature>
<dbReference type="Proteomes" id="UP000249819">
    <property type="component" value="Unassembled WGS sequence"/>
</dbReference>
<dbReference type="RefSeq" id="WP_170137696.1">
    <property type="nucleotide sequence ID" value="NZ_QLMA01000003.1"/>
</dbReference>
<reference evidence="5 6" key="1">
    <citation type="submission" date="2018-06" db="EMBL/GenBank/DDBJ databases">
        <title>Genomic Encyclopedia of Archaeal and Bacterial Type Strains, Phase II (KMG-II): from individual species to whole genera.</title>
        <authorList>
            <person name="Goeker M."/>
        </authorList>
    </citation>
    <scope>NUCLEOTIDE SEQUENCE [LARGE SCALE GENOMIC DNA]</scope>
    <source>
        <strain evidence="5 6">DSM 29821</strain>
    </source>
</reference>
<sequence>MGWSYRKSISAGPFRMNFSKKGISYSVGVKGARINMGPRGTFVNLSANGISYRKRISPPVSHPPSPSPSPSYETLPEGIPNNITSSPIEALTDTDSHNFITELNQKSAQVPYAGRVKLLLFIILGILLFVSYGKQEILVRPALDTAFAKIIVIKGANIRKEPNVKSDILQTVGYDETFALLDTSNIQWLKVKLSDSSGYIKRDLAMVVHQSYEAVMEEEWHQVNDYLWYELIFSVLCFIPLTSWLKRLDKQRFAMELQYDMDDRYQQVYQQFKAHFITFSQTSRIWQYLNVQGTTDFKRNGGAGSLIKRTRISSFSDNKMPIPYFITNVDIPWISLSNMELYFLPERLLIKRGKDFAAVFYKNLQIRCHVSNFIESESLPPDAKVVDYTWQFVNKAGGPDKRFNNNRRLPVCAYSQYTFTSDTGIFEVISTSKQFAMDDLATFLMKIGAFQTKMGECYQ</sequence>
<feature type="transmembrane region" description="Helical" evidence="2">
    <location>
        <begin position="116"/>
        <end position="133"/>
    </location>
</feature>
<organism evidence="5 6">
    <name type="scientific">Chitinophaga dinghuensis</name>
    <dbReference type="NCBI Taxonomy" id="1539050"/>
    <lineage>
        <taxon>Bacteria</taxon>
        <taxon>Pseudomonadati</taxon>
        <taxon>Bacteroidota</taxon>
        <taxon>Chitinophagia</taxon>
        <taxon>Chitinophagales</taxon>
        <taxon>Chitinophagaceae</taxon>
        <taxon>Chitinophaga</taxon>
    </lineage>
</organism>
<protein>
    <submittedName>
        <fullName evidence="5">SH3 domain-containing protein</fullName>
    </submittedName>
</protein>
<keyword evidence="2" id="KW-0812">Transmembrane</keyword>
<comment type="caution">
    <text evidence="5">The sequence shown here is derived from an EMBL/GenBank/DDBJ whole genome shotgun (WGS) entry which is preliminary data.</text>
</comment>
<dbReference type="AlphaFoldDB" id="A0A327W4R4"/>
<keyword evidence="2" id="KW-1133">Transmembrane helix</keyword>
<keyword evidence="2" id="KW-0472">Membrane</keyword>
<feature type="compositionally biased region" description="Pro residues" evidence="1">
    <location>
        <begin position="60"/>
        <end position="69"/>
    </location>
</feature>
<dbReference type="InterPro" id="IPR025330">
    <property type="entry name" value="DUF4236"/>
</dbReference>
<dbReference type="InterPro" id="IPR003646">
    <property type="entry name" value="SH3-like_bac-type"/>
</dbReference>
<evidence type="ECO:0000256" key="1">
    <source>
        <dbReference type="SAM" id="MobiDB-lite"/>
    </source>
</evidence>
<evidence type="ECO:0000313" key="6">
    <source>
        <dbReference type="Proteomes" id="UP000249819"/>
    </source>
</evidence>
<name>A0A327W4R4_9BACT</name>
<keyword evidence="6" id="KW-1185">Reference proteome</keyword>
<dbReference type="Pfam" id="PF14020">
    <property type="entry name" value="DUF4236"/>
    <property type="match status" value="1"/>
</dbReference>
<evidence type="ECO:0000259" key="3">
    <source>
        <dbReference type="Pfam" id="PF08239"/>
    </source>
</evidence>
<feature type="region of interest" description="Disordered" evidence="1">
    <location>
        <begin position="56"/>
        <end position="78"/>
    </location>
</feature>